<dbReference type="Proteomes" id="UP000076447">
    <property type="component" value="Unassembled WGS sequence"/>
</dbReference>
<dbReference type="Pfam" id="PF08281">
    <property type="entry name" value="Sigma70_r4_2"/>
    <property type="match status" value="1"/>
</dbReference>
<dbReference type="Gene3D" id="1.10.1740.10">
    <property type="match status" value="1"/>
</dbReference>
<dbReference type="STRING" id="43678.OJAG_16430"/>
<evidence type="ECO:0000313" key="8">
    <source>
        <dbReference type="EMBL" id="KZM35680.1"/>
    </source>
</evidence>
<dbReference type="GO" id="GO:0016987">
    <property type="term" value="F:sigma factor activity"/>
    <property type="evidence" value="ECO:0007669"/>
    <property type="project" value="UniProtKB-KW"/>
</dbReference>
<dbReference type="CDD" id="cd06171">
    <property type="entry name" value="Sigma70_r4"/>
    <property type="match status" value="1"/>
</dbReference>
<evidence type="ECO:0000256" key="3">
    <source>
        <dbReference type="ARBA" id="ARBA00023082"/>
    </source>
</evidence>
<feature type="compositionally biased region" description="Low complexity" evidence="6">
    <location>
        <begin position="204"/>
        <end position="216"/>
    </location>
</feature>
<dbReference type="PANTHER" id="PTHR43133:SF50">
    <property type="entry name" value="ECF RNA POLYMERASE SIGMA FACTOR SIGM"/>
    <property type="match status" value="1"/>
</dbReference>
<evidence type="ECO:0000259" key="7">
    <source>
        <dbReference type="Pfam" id="PF08281"/>
    </source>
</evidence>
<accession>A0A163RTG6</accession>
<dbReference type="EMBL" id="LRIE01000067">
    <property type="protein sequence ID" value="KZM35680.1"/>
    <property type="molecule type" value="Genomic_DNA"/>
</dbReference>
<keyword evidence="3" id="KW-0731">Sigma factor</keyword>
<organism evidence="8 9">
    <name type="scientific">Oerskovia enterophila</name>
    <dbReference type="NCBI Taxonomy" id="43678"/>
    <lineage>
        <taxon>Bacteria</taxon>
        <taxon>Bacillati</taxon>
        <taxon>Actinomycetota</taxon>
        <taxon>Actinomycetes</taxon>
        <taxon>Micrococcales</taxon>
        <taxon>Cellulomonadaceae</taxon>
        <taxon>Oerskovia</taxon>
    </lineage>
</organism>
<dbReference type="OrthoDB" id="3688906at2"/>
<dbReference type="InterPro" id="IPR036388">
    <property type="entry name" value="WH-like_DNA-bd_sf"/>
</dbReference>
<gene>
    <name evidence="8" type="primary">sigE_3</name>
    <name evidence="8" type="ORF">OJAG_16430</name>
</gene>
<feature type="region of interest" description="Disordered" evidence="6">
    <location>
        <begin position="195"/>
        <end position="253"/>
    </location>
</feature>
<protein>
    <submittedName>
        <fullName evidence="8">RNA polymerase sigma-E factor</fullName>
    </submittedName>
</protein>
<keyword evidence="4" id="KW-0238">DNA-binding</keyword>
<dbReference type="InterPro" id="IPR013249">
    <property type="entry name" value="RNA_pol_sigma70_r4_t2"/>
</dbReference>
<dbReference type="PANTHER" id="PTHR43133">
    <property type="entry name" value="RNA POLYMERASE ECF-TYPE SIGMA FACTO"/>
    <property type="match status" value="1"/>
</dbReference>
<comment type="caution">
    <text evidence="8">The sequence shown here is derived from an EMBL/GenBank/DDBJ whole genome shotgun (WGS) entry which is preliminary data.</text>
</comment>
<evidence type="ECO:0000256" key="6">
    <source>
        <dbReference type="SAM" id="MobiDB-lite"/>
    </source>
</evidence>
<dbReference type="InterPro" id="IPR013324">
    <property type="entry name" value="RNA_pol_sigma_r3/r4-like"/>
</dbReference>
<feature type="domain" description="RNA polymerase sigma factor 70 region 4 type 2" evidence="7">
    <location>
        <begin position="138"/>
        <end position="184"/>
    </location>
</feature>
<dbReference type="SUPFAM" id="SSF88659">
    <property type="entry name" value="Sigma3 and sigma4 domains of RNA polymerase sigma factors"/>
    <property type="match status" value="1"/>
</dbReference>
<keyword evidence="2" id="KW-0805">Transcription regulation</keyword>
<proteinExistence type="inferred from homology"/>
<name>A0A163RTG6_9CELL</name>
<dbReference type="PATRIC" id="fig|43678.3.peg.1724"/>
<dbReference type="AlphaFoldDB" id="A0A163RTG6"/>
<sequence>MATWDDELAALTAQRGQALTGYAYLLCGNRRDAEDVVQDALVKVFSRLRGRGPTAPRQTAATSPAGETRLFTLDDASGSEGDRPVAHLEGYVRRAILTLYLDGYRRRRSWLGLRHLVGQRESVPGPEAPASARADTAKALAGLTPRQRACVVLRYYEDLTVPRIAEELGCAEGTVKRHLSDAMAVMQQTLGATPAVVTTTQGDPNATTTATPARPTGKAEPQTEPAPQTGGAASTTPVQALPTPAATNGRNTQ</sequence>
<reference evidence="8 9" key="1">
    <citation type="submission" date="2016-01" db="EMBL/GenBank/DDBJ databases">
        <title>Genome sequence of Oerskovia enterophila VJag, an agar and cellulose degrading bacterium.</title>
        <authorList>
            <person name="Poehlein A."/>
            <person name="Jag V."/>
            <person name="Bengelsdorf F."/>
            <person name="Duerre P."/>
            <person name="Daniel R."/>
        </authorList>
    </citation>
    <scope>NUCLEOTIDE SEQUENCE [LARGE SCALE GENOMIC DNA]</scope>
    <source>
        <strain evidence="8 9">VJag</strain>
    </source>
</reference>
<dbReference type="RefSeq" id="WP_068708084.1">
    <property type="nucleotide sequence ID" value="NZ_LRIE01000067.1"/>
</dbReference>
<evidence type="ECO:0000256" key="1">
    <source>
        <dbReference type="ARBA" id="ARBA00010641"/>
    </source>
</evidence>
<dbReference type="GO" id="GO:0003677">
    <property type="term" value="F:DNA binding"/>
    <property type="evidence" value="ECO:0007669"/>
    <property type="project" value="UniProtKB-KW"/>
</dbReference>
<evidence type="ECO:0000313" key="9">
    <source>
        <dbReference type="Proteomes" id="UP000076447"/>
    </source>
</evidence>
<keyword evidence="5" id="KW-0804">Transcription</keyword>
<dbReference type="InterPro" id="IPR014284">
    <property type="entry name" value="RNA_pol_sigma-70_dom"/>
</dbReference>
<dbReference type="Gene3D" id="1.10.10.10">
    <property type="entry name" value="Winged helix-like DNA-binding domain superfamily/Winged helix DNA-binding domain"/>
    <property type="match status" value="1"/>
</dbReference>
<evidence type="ECO:0000256" key="5">
    <source>
        <dbReference type="ARBA" id="ARBA00023163"/>
    </source>
</evidence>
<dbReference type="InterPro" id="IPR039425">
    <property type="entry name" value="RNA_pol_sigma-70-like"/>
</dbReference>
<comment type="similarity">
    <text evidence="1">Belongs to the sigma-70 factor family. ECF subfamily.</text>
</comment>
<dbReference type="InterPro" id="IPR013325">
    <property type="entry name" value="RNA_pol_sigma_r2"/>
</dbReference>
<evidence type="ECO:0000256" key="4">
    <source>
        <dbReference type="ARBA" id="ARBA00023125"/>
    </source>
</evidence>
<dbReference type="NCBIfam" id="TIGR02937">
    <property type="entry name" value="sigma70-ECF"/>
    <property type="match status" value="1"/>
</dbReference>
<dbReference type="SUPFAM" id="SSF88946">
    <property type="entry name" value="Sigma2 domain of RNA polymerase sigma factors"/>
    <property type="match status" value="1"/>
</dbReference>
<evidence type="ECO:0000256" key="2">
    <source>
        <dbReference type="ARBA" id="ARBA00023015"/>
    </source>
</evidence>
<dbReference type="GO" id="GO:0006352">
    <property type="term" value="P:DNA-templated transcription initiation"/>
    <property type="evidence" value="ECO:0007669"/>
    <property type="project" value="InterPro"/>
</dbReference>